<reference evidence="2" key="1">
    <citation type="submission" date="2019-03" db="EMBL/GenBank/DDBJ databases">
        <title>Aquabacterium pictum sp.nov., the first bacteriochlorophyll a-containing freshwater bacterium in the genus Aquabacterium of the class Betaproteobacteria.</title>
        <authorList>
            <person name="Hirose S."/>
            <person name="Tank M."/>
            <person name="Hara E."/>
            <person name="Tamaki H."/>
            <person name="Takaichi S."/>
            <person name="Haruta S."/>
            <person name="Hanada S."/>
        </authorList>
    </citation>
    <scope>NUCLEOTIDE SEQUENCE [LARGE SCALE GENOMIC DNA]</scope>
    <source>
        <strain evidence="2">W35</strain>
    </source>
</reference>
<dbReference type="EMBL" id="BJCL01000001">
    <property type="protein sequence ID" value="GCL61523.1"/>
    <property type="molecule type" value="Genomic_DNA"/>
</dbReference>
<proteinExistence type="predicted"/>
<protein>
    <submittedName>
        <fullName evidence="1">Uncharacterized protein</fullName>
    </submittedName>
</protein>
<comment type="caution">
    <text evidence="1">The sequence shown here is derived from an EMBL/GenBank/DDBJ whole genome shotgun (WGS) entry which is preliminary data.</text>
</comment>
<evidence type="ECO:0000313" key="2">
    <source>
        <dbReference type="Proteomes" id="UP000301751"/>
    </source>
</evidence>
<dbReference type="AlphaFoldDB" id="A0A480AJ82"/>
<gene>
    <name evidence="1" type="ORF">AQPW35_06040</name>
</gene>
<sequence>MLQQQARKAQLLARMHISQAARQAAKRGAQPLSASQRQELSMAHHVNLDAICSGKAEPTMLWDFIGSVLCWWKAAQLLQAGVDEMDAQLEVAARLCERWSRTGRVLFDGPDMQLARDGVVYMDQLAELVDTATACQAADWSQREVERLEAAALQMRAQTQQKKEGQEA</sequence>
<accession>A0A480AJ82</accession>
<name>A0A480AJ82_9BURK</name>
<keyword evidence="2" id="KW-1185">Reference proteome</keyword>
<evidence type="ECO:0000313" key="1">
    <source>
        <dbReference type="EMBL" id="GCL61523.1"/>
    </source>
</evidence>
<organism evidence="1 2">
    <name type="scientific">Pseudaquabacterium pictum</name>
    <dbReference type="NCBI Taxonomy" id="2315236"/>
    <lineage>
        <taxon>Bacteria</taxon>
        <taxon>Pseudomonadati</taxon>
        <taxon>Pseudomonadota</taxon>
        <taxon>Betaproteobacteria</taxon>
        <taxon>Burkholderiales</taxon>
        <taxon>Sphaerotilaceae</taxon>
        <taxon>Pseudaquabacterium</taxon>
    </lineage>
</organism>
<dbReference type="Proteomes" id="UP000301751">
    <property type="component" value="Unassembled WGS sequence"/>
</dbReference>